<dbReference type="EMBL" id="LNQE01001858">
    <property type="protein sequence ID" value="KUG04133.1"/>
    <property type="molecule type" value="Genomic_DNA"/>
</dbReference>
<protein>
    <submittedName>
        <fullName evidence="1">Uncharacterized protein</fullName>
    </submittedName>
</protein>
<gene>
    <name evidence="1" type="ORF">ASZ90_018495</name>
</gene>
<comment type="caution">
    <text evidence="1">The sequence shown here is derived from an EMBL/GenBank/DDBJ whole genome shotgun (WGS) entry which is preliminary data.</text>
</comment>
<dbReference type="AlphaFoldDB" id="A0A0W8E684"/>
<proteinExistence type="predicted"/>
<organism evidence="1">
    <name type="scientific">hydrocarbon metagenome</name>
    <dbReference type="NCBI Taxonomy" id="938273"/>
    <lineage>
        <taxon>unclassified sequences</taxon>
        <taxon>metagenomes</taxon>
        <taxon>ecological metagenomes</taxon>
    </lineage>
</organism>
<name>A0A0W8E684_9ZZZZ</name>
<accession>A0A0W8E684</accession>
<reference evidence="1" key="1">
    <citation type="journal article" date="2015" name="Proc. Natl. Acad. Sci. U.S.A.">
        <title>Networks of energetic and metabolic interactions define dynamics in microbial communities.</title>
        <authorList>
            <person name="Embree M."/>
            <person name="Liu J.K."/>
            <person name="Al-Bassam M.M."/>
            <person name="Zengler K."/>
        </authorList>
    </citation>
    <scope>NUCLEOTIDE SEQUENCE</scope>
</reference>
<evidence type="ECO:0000313" key="1">
    <source>
        <dbReference type="EMBL" id="KUG04133.1"/>
    </source>
</evidence>
<sequence>MAGFILLGHGDGIINNILDTGEPSETTKKSIWVNGYV</sequence>